<evidence type="ECO:0000256" key="11">
    <source>
        <dbReference type="PROSITE-ProRule" id="PRU00122"/>
    </source>
</evidence>
<evidence type="ECO:0000256" key="3">
    <source>
        <dbReference type="ARBA" id="ARBA00022525"/>
    </source>
</evidence>
<evidence type="ECO:0000313" key="18">
    <source>
        <dbReference type="Xenbase" id="XB-GENE-940523"/>
    </source>
</evidence>
<dbReference type="OrthoDB" id="6275838at2759"/>
<name>A0A803JL43_XENTR</name>
<feature type="chain" id="PRO_5044662913" description="Sex hormone-binding globulin" evidence="12">
    <location>
        <begin position="19"/>
        <end position="401"/>
    </location>
</feature>
<dbReference type="RefSeq" id="XP_031755517.1">
    <property type="nucleotide sequence ID" value="XM_031899657.1"/>
</dbReference>
<reference evidence="14" key="2">
    <citation type="submission" date="2021-03" db="UniProtKB">
        <authorList>
            <consortium name="Ensembl"/>
        </authorList>
    </citation>
    <scope>IDENTIFICATION</scope>
</reference>
<dbReference type="SMART" id="SM00282">
    <property type="entry name" value="LamG"/>
    <property type="match status" value="1"/>
</dbReference>
<evidence type="ECO:0000256" key="1">
    <source>
        <dbReference type="ARBA" id="ARBA00004613"/>
    </source>
</evidence>
<evidence type="ECO:0000256" key="5">
    <source>
        <dbReference type="ARBA" id="ARBA00022729"/>
    </source>
</evidence>
<keyword evidence="8" id="KW-0325">Glycoprotein</keyword>
<dbReference type="GeneTree" id="ENSGT00940000154035"/>
<dbReference type="CDD" id="cd00110">
    <property type="entry name" value="LamG"/>
    <property type="match status" value="1"/>
</dbReference>
<sequence>MRLFPAIFCLAVIMRVRGKEPAPHPQFLDPRDAINLGQDWGHGFPAGTVLIDLLNITSSSSSFEVQTFDPEGVLLFGDSRGGHDWFLLGLRAGRPEIHIHNQMAKVSVSGGPKINDGKWHKVAVRSQEHRIVLEVDGQEALRIGHVSEGVTSSLDTTMRIAVGGILTNSSELMEPLHIPLDACLRHWVFLGVTPKWLLDPTFLPHPKRCFASQRSGSYFPGSGHVAYRTSDLPAALSQTGGPWALSLQMDLFSESHVFPLLRVSHPETGTLLFLRGQDRNLVVELGNNTILTQQMPDVGSSEGYKFHLTITPKSVTLQSGDEKESADISEGEYTALRGSWIHHEGVLYIGGAQRAEEESPGHFRGCLQNIVVQGSLLDLDSASYKSNSVWAHSCPLPTPQG</sequence>
<dbReference type="KEGG" id="xtr:101732664"/>
<dbReference type="Pfam" id="PF02210">
    <property type="entry name" value="Laminin_G_2"/>
    <property type="match status" value="1"/>
</dbReference>
<comment type="caution">
    <text evidence="11">Lacks conserved residue(s) required for the propagation of feature annotation.</text>
</comment>
<gene>
    <name evidence="14 16 17 18" type="primary">shbg</name>
</gene>
<dbReference type="InterPro" id="IPR013320">
    <property type="entry name" value="ConA-like_dom_sf"/>
</dbReference>
<dbReference type="Pfam" id="PF00054">
    <property type="entry name" value="Laminin_G_1"/>
    <property type="match status" value="1"/>
</dbReference>
<dbReference type="InterPro" id="IPR051145">
    <property type="entry name" value="GAS-SHBG-PROS"/>
</dbReference>
<feature type="signal peptide" evidence="12">
    <location>
        <begin position="1"/>
        <end position="18"/>
    </location>
</feature>
<protein>
    <recommendedName>
        <fullName evidence="10">Sex hormone-binding globulin</fullName>
    </recommendedName>
</protein>
<dbReference type="OMA" id="TEPWAFS"/>
<dbReference type="CTD" id="6462"/>
<dbReference type="InterPro" id="IPR001791">
    <property type="entry name" value="Laminin_G"/>
</dbReference>
<reference evidence="14" key="1">
    <citation type="journal article" date="2010" name="Science">
        <title>The genome of the Western clawed frog Xenopus tropicalis.</title>
        <authorList>
            <person name="Hellsten U."/>
            <person name="Harland R.M."/>
            <person name="Gilchrist M.J."/>
            <person name="Hendrix D."/>
            <person name="Jurka J."/>
            <person name="Kapitonov V."/>
            <person name="Ovcharenko I."/>
            <person name="Putnam N.H."/>
            <person name="Shu S."/>
            <person name="Taher L."/>
            <person name="Blitz I.L."/>
            <person name="Blumberg B."/>
            <person name="Dichmann D.S."/>
            <person name="Dubchak I."/>
            <person name="Amaya E."/>
            <person name="Detter J.C."/>
            <person name="Fletcher R."/>
            <person name="Gerhard D.S."/>
            <person name="Goodstein D."/>
            <person name="Graves T."/>
            <person name="Grigoriev I.V."/>
            <person name="Grimwood J."/>
            <person name="Kawashima T."/>
            <person name="Lindquist E."/>
            <person name="Lucas S.M."/>
            <person name="Mead P.E."/>
            <person name="Mitros T."/>
            <person name="Ogino H."/>
            <person name="Ohta Y."/>
            <person name="Poliakov A.V."/>
            <person name="Pollet N."/>
            <person name="Robert J."/>
            <person name="Salamov A."/>
            <person name="Sater A.K."/>
            <person name="Schmutz J."/>
            <person name="Terry A."/>
            <person name="Vize P.D."/>
            <person name="Warren W.C."/>
            <person name="Wells D."/>
            <person name="Wills A."/>
            <person name="Wilson R.K."/>
            <person name="Zimmerman L.B."/>
            <person name="Zorn A.M."/>
            <person name="Grainger R."/>
            <person name="Grammer T."/>
            <person name="Khokha M.K."/>
            <person name="Richardson P.M."/>
            <person name="Rokhsar D.S."/>
        </authorList>
    </citation>
    <scope>NUCLEOTIDE SEQUENCE [LARGE SCALE GENOMIC DNA]</scope>
    <source>
        <strain evidence="14">Nigerian</strain>
    </source>
</reference>
<dbReference type="SUPFAM" id="SSF49899">
    <property type="entry name" value="Concanavalin A-like lectins/glucanases"/>
    <property type="match status" value="2"/>
</dbReference>
<accession>A0A803JL43</accession>
<evidence type="ECO:0000256" key="12">
    <source>
        <dbReference type="SAM" id="SignalP"/>
    </source>
</evidence>
<keyword evidence="6" id="KW-0446">Lipid-binding</keyword>
<proteinExistence type="predicted"/>
<dbReference type="GeneID" id="101732664"/>
<keyword evidence="7" id="KW-1015">Disulfide bond</keyword>
<dbReference type="AlphaFoldDB" id="A0A803JL43"/>
<evidence type="ECO:0000313" key="17">
    <source>
        <dbReference type="RefSeq" id="XP_031755517.1"/>
    </source>
</evidence>
<evidence type="ECO:0000256" key="2">
    <source>
        <dbReference type="ARBA" id="ARBA00011738"/>
    </source>
</evidence>
<feature type="domain" description="Laminin G" evidence="13">
    <location>
        <begin position="38"/>
        <end position="394"/>
    </location>
</feature>
<dbReference type="GO" id="GO:0005496">
    <property type="term" value="F:steroid binding"/>
    <property type="evidence" value="ECO:0000318"/>
    <property type="project" value="GO_Central"/>
</dbReference>
<organism evidence="14">
    <name type="scientific">Xenopus tropicalis</name>
    <name type="common">Western clawed frog</name>
    <name type="synonym">Silurana tropicalis</name>
    <dbReference type="NCBI Taxonomy" id="8364"/>
    <lineage>
        <taxon>Eukaryota</taxon>
        <taxon>Metazoa</taxon>
        <taxon>Chordata</taxon>
        <taxon>Craniata</taxon>
        <taxon>Vertebrata</taxon>
        <taxon>Euteleostomi</taxon>
        <taxon>Amphibia</taxon>
        <taxon>Batrachia</taxon>
        <taxon>Anura</taxon>
        <taxon>Pipoidea</taxon>
        <taxon>Pipidae</taxon>
        <taxon>Xenopodinae</taxon>
        <taxon>Xenopus</taxon>
        <taxon>Silurana</taxon>
    </lineage>
</organism>
<reference evidence="16 17" key="3">
    <citation type="submission" date="2025-04" db="UniProtKB">
        <authorList>
            <consortium name="RefSeq"/>
        </authorList>
    </citation>
    <scope>IDENTIFICATION</scope>
    <source>
        <strain evidence="16 17">Nigerian</strain>
        <tissue evidence="16 17">Liver and blood</tissue>
    </source>
</reference>
<evidence type="ECO:0000313" key="15">
    <source>
        <dbReference type="Proteomes" id="UP000008143"/>
    </source>
</evidence>
<comment type="subcellular location">
    <subcellularLocation>
        <location evidence="1">Secreted</location>
    </subcellularLocation>
</comment>
<evidence type="ECO:0000256" key="9">
    <source>
        <dbReference type="ARBA" id="ARBA00037620"/>
    </source>
</evidence>
<comment type="subunit">
    <text evidence="2">Homodimer.</text>
</comment>
<evidence type="ECO:0000313" key="14">
    <source>
        <dbReference type="Ensembl" id="ENSXETP00000108634"/>
    </source>
</evidence>
<dbReference type="PANTHER" id="PTHR24040">
    <property type="entry name" value="LAMININ G-LIKE DOMAIN-CONTAINING PROTEIN"/>
    <property type="match status" value="1"/>
</dbReference>
<dbReference type="Gene3D" id="2.60.120.200">
    <property type="match status" value="2"/>
</dbReference>
<dbReference type="AGR" id="Xenbase:XB-GENE-940523"/>
<dbReference type="PROSITE" id="PS50025">
    <property type="entry name" value="LAM_G_DOMAIN"/>
    <property type="match status" value="1"/>
</dbReference>
<dbReference type="RefSeq" id="XP_031755516.1">
    <property type="nucleotide sequence ID" value="XM_031899656.1"/>
</dbReference>
<evidence type="ECO:0000259" key="13">
    <source>
        <dbReference type="PROSITE" id="PS50025"/>
    </source>
</evidence>
<evidence type="ECO:0000256" key="6">
    <source>
        <dbReference type="ARBA" id="ARBA00023121"/>
    </source>
</evidence>
<dbReference type="Ensembl" id="ENSXETT00000107971">
    <property type="protein sequence ID" value="ENSXETP00000108634"/>
    <property type="gene ID" value="ENSXETG00000043264"/>
</dbReference>
<evidence type="ECO:0000256" key="8">
    <source>
        <dbReference type="ARBA" id="ARBA00023180"/>
    </source>
</evidence>
<keyword evidence="3" id="KW-0964">Secreted</keyword>
<comment type="function">
    <text evidence="9">Functions as an androgen transport protein, but may also be involved in receptor mediated processes. Each dimer binds one molecule of steroid. Specific for 5-alpha-dihydrotestosterone, testosterone, and 17-beta-estradiol. Regulates the plasma metabolic clearance rate of steroid hormones by controlling their plasma concentration.</text>
</comment>
<dbReference type="Proteomes" id="UP000008143">
    <property type="component" value="Chromosome 3"/>
</dbReference>
<dbReference type="GO" id="GO:0005576">
    <property type="term" value="C:extracellular region"/>
    <property type="evidence" value="ECO:0007669"/>
    <property type="project" value="UniProtKB-SubCell"/>
</dbReference>
<evidence type="ECO:0000256" key="10">
    <source>
        <dbReference type="ARBA" id="ARBA00040510"/>
    </source>
</evidence>
<evidence type="ECO:0000313" key="16">
    <source>
        <dbReference type="RefSeq" id="XP_031755516.1"/>
    </source>
</evidence>
<evidence type="ECO:0000256" key="4">
    <source>
        <dbReference type="ARBA" id="ARBA00022665"/>
    </source>
</evidence>
<dbReference type="PANTHER" id="PTHR24040:SF3">
    <property type="entry name" value="SEX HORMONE-BINDING GLOBULIN"/>
    <property type="match status" value="1"/>
</dbReference>
<dbReference type="Xenbase" id="XB-GENE-940523">
    <property type="gene designation" value="shbg"/>
</dbReference>
<keyword evidence="15" id="KW-1185">Reference proteome</keyword>
<keyword evidence="4" id="KW-0754">Steroid-binding</keyword>
<evidence type="ECO:0000256" key="7">
    <source>
        <dbReference type="ARBA" id="ARBA00023157"/>
    </source>
</evidence>
<keyword evidence="5 12" id="KW-0732">Signal</keyword>